<protein>
    <recommendedName>
        <fullName evidence="2">TCTP domain-containing protein</fullName>
    </recommendedName>
</protein>
<dbReference type="GO" id="GO:0005737">
    <property type="term" value="C:cytoplasm"/>
    <property type="evidence" value="ECO:0007669"/>
    <property type="project" value="TreeGrafter"/>
</dbReference>
<feature type="domain" description="TCTP" evidence="2">
    <location>
        <begin position="1"/>
        <end position="168"/>
    </location>
</feature>
<evidence type="ECO:0000259" key="2">
    <source>
        <dbReference type="PROSITE" id="PS51797"/>
    </source>
</evidence>
<organism evidence="3">
    <name type="scientific">Arcella intermedia</name>
    <dbReference type="NCBI Taxonomy" id="1963864"/>
    <lineage>
        <taxon>Eukaryota</taxon>
        <taxon>Amoebozoa</taxon>
        <taxon>Tubulinea</taxon>
        <taxon>Elardia</taxon>
        <taxon>Arcellinida</taxon>
        <taxon>Sphaerothecina</taxon>
        <taxon>Arcellidae</taxon>
        <taxon>Arcella</taxon>
    </lineage>
</organism>
<evidence type="ECO:0000256" key="1">
    <source>
        <dbReference type="PROSITE-ProRule" id="PRU01133"/>
    </source>
</evidence>
<dbReference type="Pfam" id="PF00838">
    <property type="entry name" value="TCTP"/>
    <property type="match status" value="1"/>
</dbReference>
<proteinExistence type="inferred from homology"/>
<dbReference type="PANTHER" id="PTHR11991:SF0">
    <property type="entry name" value="TRANSLATIONALLY-CONTROLLED TUMOR PROTEIN"/>
    <property type="match status" value="1"/>
</dbReference>
<dbReference type="Gene3D" id="2.170.150.10">
    <property type="entry name" value="Metal Binding Protein, Guanine Nucleotide Exchange Factor, Chain A"/>
    <property type="match status" value="1"/>
</dbReference>
<dbReference type="PANTHER" id="PTHR11991">
    <property type="entry name" value="TRANSLATIONALLY CONTROLLED TUMOR PROTEIN-RELATED"/>
    <property type="match status" value="1"/>
</dbReference>
<dbReference type="PRINTS" id="PR01653">
    <property type="entry name" value="TCTPROTEIN"/>
</dbReference>
<dbReference type="PROSITE" id="PS51797">
    <property type="entry name" value="TCTP_3"/>
    <property type="match status" value="1"/>
</dbReference>
<evidence type="ECO:0000313" key="3">
    <source>
        <dbReference type="EMBL" id="NDV38111.1"/>
    </source>
</evidence>
<accession>A0A6B2LMZ0</accession>
<dbReference type="InterPro" id="IPR011323">
    <property type="entry name" value="Mss4/transl-control_tumour"/>
</dbReference>
<dbReference type="SUPFAM" id="SSF51316">
    <property type="entry name" value="Mss4-like"/>
    <property type="match status" value="1"/>
</dbReference>
<comment type="similarity">
    <text evidence="1">Belongs to the TCTP family.</text>
</comment>
<dbReference type="InterPro" id="IPR018105">
    <property type="entry name" value="Translational_control_tumour_p"/>
</dbReference>
<dbReference type="InterPro" id="IPR034737">
    <property type="entry name" value="TCTP"/>
</dbReference>
<dbReference type="InterPro" id="IPR011057">
    <property type="entry name" value="Mss4-like_sf"/>
</dbReference>
<dbReference type="AlphaFoldDB" id="A0A6B2LMZ0"/>
<dbReference type="GO" id="GO:0005509">
    <property type="term" value="F:calcium ion binding"/>
    <property type="evidence" value="ECO:0007669"/>
    <property type="project" value="TreeGrafter"/>
</dbReference>
<reference evidence="3" key="1">
    <citation type="journal article" date="2020" name="J. Eukaryot. Microbiol.">
        <title>De novo Sequencing, Assembly and Annotation of the Transcriptome for the Free-Living Testate Amoeba Arcella intermedia.</title>
        <authorList>
            <person name="Ribeiro G.M."/>
            <person name="Porfirio-Sousa A.L."/>
            <person name="Maurer-Alcala X.X."/>
            <person name="Katz L.A."/>
            <person name="Lahr D.J.G."/>
        </authorList>
    </citation>
    <scope>NUCLEOTIDE SEQUENCE</scope>
</reference>
<sequence>MIIYKDIFTNVELCSDTYSCDEEMEVLYCFQGSQVRKSDSGEYNIGASVDEEGEDREERGSLLVADIVDLYRLRSVSMDKRAYMEHIKDYMKRVLDRLNESDPERAEVFKRKASVASKYILDRIKDFEFLRGEEDQNHEGMVVLQFLKEDGITPYFYMWKDGLYGEKR</sequence>
<dbReference type="EMBL" id="GIBP01009142">
    <property type="protein sequence ID" value="NDV38111.1"/>
    <property type="molecule type" value="Transcribed_RNA"/>
</dbReference>
<name>A0A6B2LMZ0_9EUKA</name>